<dbReference type="EMBL" id="VIGI01000003">
    <property type="protein sequence ID" value="KAB8302824.1"/>
    <property type="molecule type" value="Genomic_DNA"/>
</dbReference>
<dbReference type="Proteomes" id="UP000326757">
    <property type="component" value="Unassembled WGS sequence"/>
</dbReference>
<protein>
    <submittedName>
        <fullName evidence="2">Uncharacterized protein</fullName>
    </submittedName>
</protein>
<feature type="region of interest" description="Disordered" evidence="1">
    <location>
        <begin position="81"/>
        <end position="105"/>
    </location>
</feature>
<comment type="caution">
    <text evidence="2">The sequence shown here is derived from an EMBL/GenBank/DDBJ whole genome shotgun (WGS) entry which is preliminary data.</text>
</comment>
<evidence type="ECO:0000313" key="3">
    <source>
        <dbReference type="Proteomes" id="UP000326757"/>
    </source>
</evidence>
<feature type="region of interest" description="Disordered" evidence="1">
    <location>
        <begin position="1"/>
        <end position="57"/>
    </location>
</feature>
<sequence length="105" mass="11545">MVGNWIASHRIAWHPNRQPHHPSAPPPTSLPSNNQHPTRNLNVPVKTPLQNDTPTTSHALRSSQAIILLLLLVQKLILHSSSHTVQSPSKQDPPNAIVKPSQPKP</sequence>
<evidence type="ECO:0000313" key="2">
    <source>
        <dbReference type="EMBL" id="KAB8302824.1"/>
    </source>
</evidence>
<feature type="compositionally biased region" description="Polar residues" evidence="1">
    <location>
        <begin position="30"/>
        <end position="41"/>
    </location>
</feature>
<feature type="compositionally biased region" description="Polar residues" evidence="1">
    <location>
        <begin position="48"/>
        <end position="57"/>
    </location>
</feature>
<evidence type="ECO:0000256" key="1">
    <source>
        <dbReference type="SAM" id="MobiDB-lite"/>
    </source>
</evidence>
<gene>
    <name evidence="2" type="ORF">EYC80_006168</name>
</gene>
<reference evidence="2 3" key="1">
    <citation type="submission" date="2019-06" db="EMBL/GenBank/DDBJ databases">
        <title>Genome Sequence of the Brown Rot Fungal Pathogen Monilinia laxa.</title>
        <authorList>
            <person name="De Miccolis Angelini R.M."/>
            <person name="Landi L."/>
            <person name="Abate D."/>
            <person name="Pollastro S."/>
            <person name="Romanazzi G."/>
            <person name="Faretra F."/>
        </authorList>
    </citation>
    <scope>NUCLEOTIDE SEQUENCE [LARGE SCALE GENOMIC DNA]</scope>
    <source>
        <strain evidence="2 3">Mlax316</strain>
    </source>
</reference>
<keyword evidence="3" id="KW-1185">Reference proteome</keyword>
<name>A0A5N6KGC1_MONLA</name>
<proteinExistence type="predicted"/>
<accession>A0A5N6KGC1</accession>
<organism evidence="2 3">
    <name type="scientific">Monilinia laxa</name>
    <name type="common">Brown rot fungus</name>
    <name type="synonym">Sclerotinia laxa</name>
    <dbReference type="NCBI Taxonomy" id="61186"/>
    <lineage>
        <taxon>Eukaryota</taxon>
        <taxon>Fungi</taxon>
        <taxon>Dikarya</taxon>
        <taxon>Ascomycota</taxon>
        <taxon>Pezizomycotina</taxon>
        <taxon>Leotiomycetes</taxon>
        <taxon>Helotiales</taxon>
        <taxon>Sclerotiniaceae</taxon>
        <taxon>Monilinia</taxon>
    </lineage>
</organism>
<feature type="compositionally biased region" description="Polar residues" evidence="1">
    <location>
        <begin position="81"/>
        <end position="92"/>
    </location>
</feature>
<dbReference type="AlphaFoldDB" id="A0A5N6KGC1"/>